<evidence type="ECO:0000313" key="1">
    <source>
        <dbReference type="EMBL" id="MPM66077.1"/>
    </source>
</evidence>
<gene>
    <name evidence="1" type="ORF">SDC9_112984</name>
</gene>
<accession>A0A645BLA7</accession>
<comment type="caution">
    <text evidence="1">The sequence shown here is derived from an EMBL/GenBank/DDBJ whole genome shotgun (WGS) entry which is preliminary data.</text>
</comment>
<dbReference type="Gene3D" id="3.20.20.60">
    <property type="entry name" value="Phosphoenolpyruvate-binding domains"/>
    <property type="match status" value="1"/>
</dbReference>
<reference evidence="1" key="1">
    <citation type="submission" date="2019-08" db="EMBL/GenBank/DDBJ databases">
        <authorList>
            <person name="Kucharzyk K."/>
            <person name="Murdoch R.W."/>
            <person name="Higgins S."/>
            <person name="Loffler F."/>
        </authorList>
    </citation>
    <scope>NUCLEOTIDE SEQUENCE</scope>
</reference>
<proteinExistence type="predicted"/>
<dbReference type="AlphaFoldDB" id="A0A645BLA7"/>
<sequence>MLHPAQVAAGNDVFSPDQAAYDRAERIMARYAAATSAAGGAVGAIVVDDEMVDEAGMKLAAVVAARGRAAGLTVTPADEEV</sequence>
<organism evidence="1">
    <name type="scientific">bioreactor metagenome</name>
    <dbReference type="NCBI Taxonomy" id="1076179"/>
    <lineage>
        <taxon>unclassified sequences</taxon>
        <taxon>metagenomes</taxon>
        <taxon>ecological metagenomes</taxon>
    </lineage>
</organism>
<protein>
    <recommendedName>
        <fullName evidence="2">CoA ester lyase</fullName>
    </recommendedName>
</protein>
<dbReference type="EMBL" id="VSSQ01020877">
    <property type="protein sequence ID" value="MPM66077.1"/>
    <property type="molecule type" value="Genomic_DNA"/>
</dbReference>
<name>A0A645BLA7_9ZZZZ</name>
<dbReference type="InterPro" id="IPR040442">
    <property type="entry name" value="Pyrv_kinase-like_dom_sf"/>
</dbReference>
<evidence type="ECO:0008006" key="2">
    <source>
        <dbReference type="Google" id="ProtNLM"/>
    </source>
</evidence>